<proteinExistence type="predicted"/>
<evidence type="ECO:0000313" key="1">
    <source>
        <dbReference type="EMBL" id="MFE3869456.1"/>
    </source>
</evidence>
<reference evidence="1 2" key="1">
    <citation type="submission" date="2024-06" db="EMBL/GenBank/DDBJ databases">
        <title>Flavobacterium spp. isolated from glacier.</title>
        <authorList>
            <person name="Han D."/>
        </authorList>
    </citation>
    <scope>NUCLEOTIDE SEQUENCE [LARGE SCALE GENOMIC DNA]</scope>
    <source>
        <strain evidence="1 2">LS2P90</strain>
    </source>
</reference>
<protein>
    <recommendedName>
        <fullName evidence="3">Rhodanese domain-containing protein</fullName>
    </recommendedName>
</protein>
<gene>
    <name evidence="1" type="ORF">ACFX5E_15435</name>
</gene>
<evidence type="ECO:0000313" key="2">
    <source>
        <dbReference type="Proteomes" id="UP001600109"/>
    </source>
</evidence>
<name>A0ABW6HZK7_9FLAO</name>
<sequence length="100" mass="11353">MEDKGILIDFVFNYNIVTHSGAPFILDVRNPQTELFDPTIKGPEIILEDIKNKFRIEKVVFIASVAAWDSNFLIPAARKVFTEPFDESDGKFTSPENHPV</sequence>
<comment type="caution">
    <text evidence="1">The sequence shown here is derived from an EMBL/GenBank/DDBJ whole genome shotgun (WGS) entry which is preliminary data.</text>
</comment>
<keyword evidence="2" id="KW-1185">Reference proteome</keyword>
<dbReference type="EMBL" id="JBHZPZ010000026">
    <property type="protein sequence ID" value="MFE3869456.1"/>
    <property type="molecule type" value="Genomic_DNA"/>
</dbReference>
<evidence type="ECO:0008006" key="3">
    <source>
        <dbReference type="Google" id="ProtNLM"/>
    </source>
</evidence>
<organism evidence="1 2">
    <name type="scientific">Flavobacterium xylosi</name>
    <dbReference type="NCBI Taxonomy" id="3230415"/>
    <lineage>
        <taxon>Bacteria</taxon>
        <taxon>Pseudomonadati</taxon>
        <taxon>Bacteroidota</taxon>
        <taxon>Flavobacteriia</taxon>
        <taxon>Flavobacteriales</taxon>
        <taxon>Flavobacteriaceae</taxon>
        <taxon>Flavobacterium</taxon>
    </lineage>
</organism>
<accession>A0ABW6HZK7</accession>
<dbReference type="Proteomes" id="UP001600109">
    <property type="component" value="Unassembled WGS sequence"/>
</dbReference>
<dbReference type="RefSeq" id="WP_379856060.1">
    <property type="nucleotide sequence ID" value="NZ_JBHZPZ010000026.1"/>
</dbReference>
<dbReference type="Gene3D" id="3.40.50.720">
    <property type="entry name" value="NAD(P)-binding Rossmann-like Domain"/>
    <property type="match status" value="1"/>
</dbReference>